<dbReference type="GeneTree" id="ENSGT00940000163861"/>
<dbReference type="RefSeq" id="XP_007907987.1">
    <property type="nucleotide sequence ID" value="XM_007909796.2"/>
</dbReference>
<accession>V9LFS3</accession>
<feature type="binding site" evidence="4">
    <location>
        <position position="102"/>
    </location>
    <ligand>
        <name>Ca(2+)</name>
        <dbReference type="ChEBI" id="CHEBI:29108"/>
        <label>2</label>
    </ligand>
</feature>
<proteinExistence type="evidence at transcript level"/>
<dbReference type="InterPro" id="IPR018247">
    <property type="entry name" value="EF_Hand_1_Ca_BS"/>
</dbReference>
<protein>
    <recommendedName>
        <fullName evidence="5">Parvalbumin</fullName>
    </recommendedName>
</protein>
<dbReference type="InterPro" id="IPR008080">
    <property type="entry name" value="Parvalbumin"/>
</dbReference>
<dbReference type="RefSeq" id="XP_007907989.1">
    <property type="nucleotide sequence ID" value="XM_007909798.2"/>
</dbReference>
<evidence type="ECO:0000256" key="2">
    <source>
        <dbReference type="ARBA" id="ARBA00022723"/>
    </source>
</evidence>
<dbReference type="PROSITE" id="PS00018">
    <property type="entry name" value="EF_HAND_1"/>
    <property type="match status" value="1"/>
</dbReference>
<evidence type="ECO:0000313" key="8">
    <source>
        <dbReference type="Ensembl" id="ENSCMIP00000027431.1"/>
    </source>
</evidence>
<feature type="binding site" evidence="4">
    <location>
        <position position="58"/>
    </location>
    <ligand>
        <name>Ca(2+)</name>
        <dbReference type="ChEBI" id="CHEBI:29108"/>
        <label>1</label>
    </ligand>
</feature>
<dbReference type="GO" id="GO:0005509">
    <property type="term" value="F:calcium ion binding"/>
    <property type="evidence" value="ECO:0007669"/>
    <property type="project" value="UniProtKB-UniRule"/>
</dbReference>
<comment type="function">
    <text evidence="5">In muscle, parvalbumin is thought to be involved in relaxation after contraction. It binds two calcium ions.</text>
</comment>
<dbReference type="KEGG" id="cmk:103189414"/>
<dbReference type="STRING" id="7868.ENSCMIP00000027431"/>
<sequence>MGITDYLDAGDVAAALAQCKAADSFSFKQFCATSGLAKKSSDTVNKIFNIIDEDGSGYIEAKELKFFLQNFSSDARELGDSEIKTVLSAMGMSDDGKMNATEFQKLVSA</sequence>
<dbReference type="PROSITE" id="PS50222">
    <property type="entry name" value="EF_HAND_2"/>
    <property type="match status" value="1"/>
</dbReference>
<evidence type="ECO:0000256" key="5">
    <source>
        <dbReference type="RuleBase" id="RU368048"/>
    </source>
</evidence>
<dbReference type="RefSeq" id="XP_007907985.1">
    <property type="nucleotide sequence ID" value="XM_007909794.2"/>
</dbReference>
<dbReference type="RefSeq" id="XP_007907988.1">
    <property type="nucleotide sequence ID" value="XM_007909797.2"/>
</dbReference>
<dbReference type="PANTHER" id="PTHR11653">
    <property type="entry name" value="PARVALBUMIN ALPHA"/>
    <property type="match status" value="1"/>
</dbReference>
<name>V9LFS3_CALMI</name>
<dbReference type="RefSeq" id="XP_007907991.1">
    <property type="nucleotide sequence ID" value="XM_007909800.1"/>
</dbReference>
<dbReference type="InterPro" id="IPR011992">
    <property type="entry name" value="EF-hand-dom_pair"/>
</dbReference>
<dbReference type="Pfam" id="PF13499">
    <property type="entry name" value="EF-hand_7"/>
    <property type="match status" value="1"/>
</dbReference>
<feature type="binding site" evidence="4">
    <location>
        <position position="95"/>
    </location>
    <ligand>
        <name>Ca(2+)</name>
        <dbReference type="ChEBI" id="CHEBI:29108"/>
        <label>2</label>
    </ligand>
</feature>
<feature type="binding site" evidence="4">
    <location>
        <position position="97"/>
    </location>
    <ligand>
        <name>Ca(2+)</name>
        <dbReference type="ChEBI" id="CHEBI:29108"/>
        <label>2</label>
    </ligand>
</feature>
<reference evidence="7 9" key="3">
    <citation type="journal article" date="2014" name="Nature">
        <title>Elephant shark genome provides unique insights into gnathostome evolution.</title>
        <authorList>
            <consortium name="International Elephant Shark Genome Sequencing Consortium"/>
            <person name="Venkatesh B."/>
            <person name="Lee A.P."/>
            <person name="Ravi V."/>
            <person name="Maurya A.K."/>
            <person name="Lian M.M."/>
            <person name="Swann J.B."/>
            <person name="Ohta Y."/>
            <person name="Flajnik M.F."/>
            <person name="Sutoh Y."/>
            <person name="Kasahara M."/>
            <person name="Hoon S."/>
            <person name="Gangu V."/>
            <person name="Roy S.W."/>
            <person name="Irimia M."/>
            <person name="Korzh V."/>
            <person name="Kondrychyn I."/>
            <person name="Lim Z.W."/>
            <person name="Tay B.H."/>
            <person name="Tohari S."/>
            <person name="Kong K.W."/>
            <person name="Ho S."/>
            <person name="Lorente-Galdos B."/>
            <person name="Quilez J."/>
            <person name="Marques-Bonet T."/>
            <person name="Raney B.J."/>
            <person name="Ingham P.W."/>
            <person name="Tay A."/>
            <person name="Hillier L.W."/>
            <person name="Minx P."/>
            <person name="Boehm T."/>
            <person name="Wilson R.K."/>
            <person name="Brenner S."/>
            <person name="Warren W.C."/>
        </authorList>
    </citation>
    <scope>NUCLEOTIDE SEQUENCE</scope>
    <source>
        <tissue evidence="7">Brain</tissue>
    </source>
</reference>
<dbReference type="InterPro" id="IPR002048">
    <property type="entry name" value="EF_hand_dom"/>
</dbReference>
<evidence type="ECO:0000256" key="3">
    <source>
        <dbReference type="ARBA" id="ARBA00022837"/>
    </source>
</evidence>
<dbReference type="PRINTS" id="PR01697">
    <property type="entry name" value="PARVALBUMIN"/>
</dbReference>
<gene>
    <name evidence="8" type="primary">LOC103189414</name>
</gene>
<comment type="similarity">
    <text evidence="1 5">Belongs to the parvalbumin family.</text>
</comment>
<dbReference type="SMART" id="SM00054">
    <property type="entry name" value="EFh"/>
    <property type="match status" value="1"/>
</dbReference>
<organism evidence="7">
    <name type="scientific">Callorhinchus milii</name>
    <name type="common">Ghost shark</name>
    <dbReference type="NCBI Taxonomy" id="7868"/>
    <lineage>
        <taxon>Eukaryota</taxon>
        <taxon>Metazoa</taxon>
        <taxon>Chordata</taxon>
        <taxon>Craniata</taxon>
        <taxon>Vertebrata</taxon>
        <taxon>Chondrichthyes</taxon>
        <taxon>Holocephali</taxon>
        <taxon>Chimaeriformes</taxon>
        <taxon>Callorhinchidae</taxon>
        <taxon>Callorhinchus</taxon>
    </lineage>
</organism>
<feature type="domain" description="EF-hand" evidence="6">
    <location>
        <begin position="39"/>
        <end position="74"/>
    </location>
</feature>
<keyword evidence="2 4" id="KW-0479">Metal-binding</keyword>
<dbReference type="SUPFAM" id="SSF47473">
    <property type="entry name" value="EF-hand"/>
    <property type="match status" value="1"/>
</dbReference>
<feature type="binding site" evidence="4">
    <location>
        <position position="52"/>
    </location>
    <ligand>
        <name>Ca(2+)</name>
        <dbReference type="ChEBI" id="CHEBI:29108"/>
        <label>1</label>
    </ligand>
</feature>
<dbReference type="OMA" id="AQCKAAD"/>
<feature type="binding site" evidence="4">
    <location>
        <position position="54"/>
    </location>
    <ligand>
        <name>Ca(2+)</name>
        <dbReference type="ChEBI" id="CHEBI:29108"/>
        <label>1</label>
    </ligand>
</feature>
<dbReference type="GeneID" id="103189414"/>
<reference evidence="9" key="1">
    <citation type="journal article" date="2006" name="Science">
        <title>Ancient noncoding elements conserved in the human genome.</title>
        <authorList>
            <person name="Venkatesh B."/>
            <person name="Kirkness E.F."/>
            <person name="Loh Y.H."/>
            <person name="Halpern A.L."/>
            <person name="Lee A.P."/>
            <person name="Johnson J."/>
            <person name="Dandona N."/>
            <person name="Viswanathan L.D."/>
            <person name="Tay A."/>
            <person name="Venter J.C."/>
            <person name="Strausberg R.L."/>
            <person name="Brenner S."/>
        </authorList>
    </citation>
    <scope>NUCLEOTIDE SEQUENCE [LARGE SCALE GENOMIC DNA]</scope>
</reference>
<evidence type="ECO:0000313" key="9">
    <source>
        <dbReference type="Proteomes" id="UP000314986"/>
    </source>
</evidence>
<evidence type="ECO:0000256" key="1">
    <source>
        <dbReference type="ARBA" id="ARBA00009753"/>
    </source>
</evidence>
<dbReference type="GO" id="GO:0005737">
    <property type="term" value="C:cytoplasm"/>
    <property type="evidence" value="ECO:0007669"/>
    <property type="project" value="TreeGrafter"/>
</dbReference>
<dbReference type="CDD" id="cd16255">
    <property type="entry name" value="EFh_parvalbumin_beta"/>
    <property type="match status" value="1"/>
</dbReference>
<reference evidence="8" key="4">
    <citation type="submission" date="2025-05" db="UniProtKB">
        <authorList>
            <consortium name="Ensembl"/>
        </authorList>
    </citation>
    <scope>IDENTIFICATION</scope>
</reference>
<evidence type="ECO:0000259" key="6">
    <source>
        <dbReference type="PROSITE" id="PS50222"/>
    </source>
</evidence>
<reference evidence="9" key="2">
    <citation type="journal article" date="2007" name="PLoS Biol.">
        <title>Survey sequencing and comparative analysis of the elephant shark (Callorhinchus milii) genome.</title>
        <authorList>
            <person name="Venkatesh B."/>
            <person name="Kirkness E.F."/>
            <person name="Loh Y.H."/>
            <person name="Halpern A.L."/>
            <person name="Lee A.P."/>
            <person name="Johnson J."/>
            <person name="Dandona N."/>
            <person name="Viswanathan L.D."/>
            <person name="Tay A."/>
            <person name="Venter J.C."/>
            <person name="Strausberg R.L."/>
            <person name="Brenner S."/>
        </authorList>
    </citation>
    <scope>NUCLEOTIDE SEQUENCE [LARGE SCALE GENOMIC DNA]</scope>
</reference>
<evidence type="ECO:0000313" key="7">
    <source>
        <dbReference type="EMBL" id="AFP11543.1"/>
    </source>
</evidence>
<dbReference type="EMBL" id="JW879026">
    <property type="protein sequence ID" value="AFP11543.1"/>
    <property type="molecule type" value="mRNA"/>
</dbReference>
<evidence type="ECO:0000256" key="4">
    <source>
        <dbReference type="PIRSR" id="PIRSR608080-1"/>
    </source>
</evidence>
<dbReference type="RefSeq" id="XP_007907990.1">
    <property type="nucleotide sequence ID" value="XM_007909799.1"/>
</dbReference>
<dbReference type="Gene3D" id="1.10.238.10">
    <property type="entry name" value="EF-hand"/>
    <property type="match status" value="1"/>
</dbReference>
<dbReference type="Ensembl" id="ENSCMIT00000027867.1">
    <property type="protein sequence ID" value="ENSCMIP00000027431.1"/>
    <property type="gene ID" value="ENSCMIG00000011941.1"/>
</dbReference>
<feature type="binding site" evidence="4">
    <location>
        <position position="63"/>
    </location>
    <ligand>
        <name>Ca(2+)</name>
        <dbReference type="ChEBI" id="CHEBI:29108"/>
        <label>1</label>
    </ligand>
</feature>
<feature type="binding site" evidence="4">
    <location>
        <position position="56"/>
    </location>
    <ligand>
        <name>Ca(2+)</name>
        <dbReference type="ChEBI" id="CHEBI:29108"/>
        <label>1</label>
    </ligand>
</feature>
<dbReference type="PANTHER" id="PTHR11653:SF10">
    <property type="entry name" value="EF-HAND DOMAIN-CONTAINING PROTEIN"/>
    <property type="match status" value="1"/>
</dbReference>
<keyword evidence="9" id="KW-1185">Reference proteome</keyword>
<keyword evidence="3 4" id="KW-0106">Calcium</keyword>
<dbReference type="Proteomes" id="UP000314986">
    <property type="component" value="Unassembled WGS sequence"/>
</dbReference>
<dbReference type="AlphaFoldDB" id="V9LFS3"/>